<dbReference type="EMBL" id="CAWUHD010000052">
    <property type="protein sequence ID" value="CAK7223875.1"/>
    <property type="molecule type" value="Genomic_DNA"/>
</dbReference>
<comment type="caution">
    <text evidence="1">The sequence shown here is derived from an EMBL/GenBank/DDBJ whole genome shotgun (WGS) entry which is preliminary data.</text>
</comment>
<dbReference type="Gene3D" id="1.20.120.450">
    <property type="entry name" value="dinb family like domain"/>
    <property type="match status" value="1"/>
</dbReference>
<reference evidence="1 2" key="1">
    <citation type="submission" date="2024-01" db="EMBL/GenBank/DDBJ databases">
        <authorList>
            <person name="Allen C."/>
            <person name="Tagirdzhanova G."/>
        </authorList>
    </citation>
    <scope>NUCLEOTIDE SEQUENCE [LARGE SCALE GENOMIC DNA]</scope>
</reference>
<keyword evidence="2" id="KW-1185">Reference proteome</keyword>
<dbReference type="InterPro" id="IPR018531">
    <property type="entry name" value="DUF1993"/>
</dbReference>
<evidence type="ECO:0000313" key="1">
    <source>
        <dbReference type="EMBL" id="CAK7223875.1"/>
    </source>
</evidence>
<dbReference type="InterPro" id="IPR034660">
    <property type="entry name" value="DinB/YfiT-like"/>
</dbReference>
<accession>A0ABP0BWU9</accession>
<organism evidence="1 2">
    <name type="scientific">Sporothrix eucalyptigena</name>
    <dbReference type="NCBI Taxonomy" id="1812306"/>
    <lineage>
        <taxon>Eukaryota</taxon>
        <taxon>Fungi</taxon>
        <taxon>Dikarya</taxon>
        <taxon>Ascomycota</taxon>
        <taxon>Pezizomycotina</taxon>
        <taxon>Sordariomycetes</taxon>
        <taxon>Sordariomycetidae</taxon>
        <taxon>Ophiostomatales</taxon>
        <taxon>Ophiostomataceae</taxon>
        <taxon>Sporothrix</taxon>
    </lineage>
</organism>
<proteinExistence type="predicted"/>
<dbReference type="Pfam" id="PF09351">
    <property type="entry name" value="DUF1993"/>
    <property type="match status" value="1"/>
</dbReference>
<sequence length="179" mass="19585">MSTFTTYDLAVPVLTRGLLTFDHILHKAEAHAKANGIDADAVYPTARLIIDQHPLIFQVQNATKTVRNYVITLTGEDIPAFEDDEKTIADLHTRIQQALALLKKVTPEVANKRAETESSTFNPSGSHPVTLKAKDAVVFQGVPNFIFHLTTGYSILRAQGIPVGKADFIANFIGVPGYE</sequence>
<dbReference type="PANTHER" id="PTHR36922">
    <property type="entry name" value="BLL2446 PROTEIN"/>
    <property type="match status" value="1"/>
</dbReference>
<evidence type="ECO:0008006" key="3">
    <source>
        <dbReference type="Google" id="ProtNLM"/>
    </source>
</evidence>
<name>A0ABP0BWU9_9PEZI</name>
<protein>
    <recommendedName>
        <fullName evidence="3">Helix-turn-helix-domain containing protein type</fullName>
    </recommendedName>
</protein>
<gene>
    <name evidence="1" type="ORF">SEUCBS140593_005381</name>
</gene>
<dbReference type="Proteomes" id="UP001642482">
    <property type="component" value="Unassembled WGS sequence"/>
</dbReference>
<evidence type="ECO:0000313" key="2">
    <source>
        <dbReference type="Proteomes" id="UP001642482"/>
    </source>
</evidence>
<dbReference type="SUPFAM" id="SSF109854">
    <property type="entry name" value="DinB/YfiT-like putative metalloenzymes"/>
    <property type="match status" value="1"/>
</dbReference>
<dbReference type="PANTHER" id="PTHR36922:SF1">
    <property type="entry name" value="DUF1993 DOMAIN-CONTAINING PROTEIN"/>
    <property type="match status" value="1"/>
</dbReference>